<comment type="caution">
    <text evidence="1">The sequence shown here is derived from an EMBL/GenBank/DDBJ whole genome shotgun (WGS) entry which is preliminary data.</text>
</comment>
<accession>A0A2H0VAD9</accession>
<dbReference type="Proteomes" id="UP000230922">
    <property type="component" value="Unassembled WGS sequence"/>
</dbReference>
<dbReference type="PANTHER" id="PTHR43611">
    <property type="entry name" value="ALPHA-D-GLUCOSE 1-PHOSPHATE PHOSPHATASE"/>
    <property type="match status" value="1"/>
</dbReference>
<evidence type="ECO:0008006" key="3">
    <source>
        <dbReference type="Google" id="ProtNLM"/>
    </source>
</evidence>
<reference evidence="2" key="1">
    <citation type="submission" date="2017-09" db="EMBL/GenBank/DDBJ databases">
        <title>Depth-based differentiation of microbial function through sediment-hosted aquifers and enrichment of novel symbionts in the deep terrestrial subsurface.</title>
        <authorList>
            <person name="Probst A.J."/>
            <person name="Ladd B."/>
            <person name="Jarett J.K."/>
            <person name="Geller-Mcgrath D.E."/>
            <person name="Sieber C.M.K."/>
            <person name="Emerson J.B."/>
            <person name="Anantharaman K."/>
            <person name="Thomas B.C."/>
            <person name="Malmstrom R."/>
            <person name="Stieglmeier M."/>
            <person name="Klingl A."/>
            <person name="Woyke T."/>
            <person name="Ryan C.M."/>
            <person name="Banfield J.F."/>
        </authorList>
    </citation>
    <scope>NUCLEOTIDE SEQUENCE [LARGE SCALE GENOMIC DNA]</scope>
</reference>
<organism evidence="1 2">
    <name type="scientific">Candidatus Doudnabacteria bacterium CG10_big_fil_rev_8_21_14_0_10_42_18</name>
    <dbReference type="NCBI Taxonomy" id="1974552"/>
    <lineage>
        <taxon>Bacteria</taxon>
        <taxon>Candidatus Doudnaibacteriota</taxon>
    </lineage>
</organism>
<evidence type="ECO:0000313" key="1">
    <source>
        <dbReference type="EMBL" id="PIR96035.1"/>
    </source>
</evidence>
<dbReference type="Pfam" id="PF13419">
    <property type="entry name" value="HAD_2"/>
    <property type="match status" value="1"/>
</dbReference>
<dbReference type="SFLD" id="SFLDG01129">
    <property type="entry name" value="C1.5:_HAD__Beta-PGM__Phosphata"/>
    <property type="match status" value="1"/>
</dbReference>
<sequence>MAVKAIFFDSGNVLVKEGFTPGIPLFEQKLNIPKGLLYQSCHDRPYWKEFTLGLISEDAYLAKVQENFKGELNIQELKKTIYENSLPSLDVIEYAKSLKPKYFLGIISNNPKEWFDYFWNNFGWSDIFSSKSVSAELHVRKPDLKIFQDALNKAGVKGEESIYIDDRAEKAEPAKELGFNIIIFKNLRQLKKDIIKYL</sequence>
<protein>
    <recommendedName>
        <fullName evidence="3">HAD family phosphatase</fullName>
    </recommendedName>
</protein>
<dbReference type="InterPro" id="IPR023198">
    <property type="entry name" value="PGP-like_dom2"/>
</dbReference>
<dbReference type="NCBIfam" id="TIGR01509">
    <property type="entry name" value="HAD-SF-IA-v3"/>
    <property type="match status" value="1"/>
</dbReference>
<dbReference type="InterPro" id="IPR006439">
    <property type="entry name" value="HAD-SF_hydro_IA"/>
</dbReference>
<dbReference type="AlphaFoldDB" id="A0A2H0VAD9"/>
<dbReference type="CDD" id="cd02603">
    <property type="entry name" value="HAD_sEH-N_like"/>
    <property type="match status" value="1"/>
</dbReference>
<proteinExistence type="predicted"/>
<dbReference type="SUPFAM" id="SSF56784">
    <property type="entry name" value="HAD-like"/>
    <property type="match status" value="1"/>
</dbReference>
<dbReference type="SFLD" id="SFLDS00003">
    <property type="entry name" value="Haloacid_Dehalogenase"/>
    <property type="match status" value="1"/>
</dbReference>
<gene>
    <name evidence="1" type="ORF">COT92_03240</name>
</gene>
<evidence type="ECO:0000313" key="2">
    <source>
        <dbReference type="Proteomes" id="UP000230922"/>
    </source>
</evidence>
<dbReference type="InterPro" id="IPR023214">
    <property type="entry name" value="HAD_sf"/>
</dbReference>
<dbReference type="PANTHER" id="PTHR43611:SF3">
    <property type="entry name" value="FLAVIN MONONUCLEOTIDE HYDROLASE 1, CHLOROPLATIC"/>
    <property type="match status" value="1"/>
</dbReference>
<dbReference type="EMBL" id="PFAK01000052">
    <property type="protein sequence ID" value="PIR96035.1"/>
    <property type="molecule type" value="Genomic_DNA"/>
</dbReference>
<name>A0A2H0VAD9_9BACT</name>
<dbReference type="Gene3D" id="3.40.50.1000">
    <property type="entry name" value="HAD superfamily/HAD-like"/>
    <property type="match status" value="1"/>
</dbReference>
<dbReference type="InterPro" id="IPR041492">
    <property type="entry name" value="HAD_2"/>
</dbReference>
<dbReference type="InterPro" id="IPR036412">
    <property type="entry name" value="HAD-like_sf"/>
</dbReference>
<dbReference type="Gene3D" id="1.10.150.240">
    <property type="entry name" value="Putative phosphatase, domain 2"/>
    <property type="match status" value="1"/>
</dbReference>